<dbReference type="KEGG" id="fvr:FVEG_03220"/>
<keyword evidence="2" id="KW-1185">Reference proteome</keyword>
<name>W7LR70_GIBM7</name>
<protein>
    <submittedName>
        <fullName evidence="1">Uncharacterized protein</fullName>
    </submittedName>
</protein>
<evidence type="ECO:0000313" key="2">
    <source>
        <dbReference type="Proteomes" id="UP000009096"/>
    </source>
</evidence>
<dbReference type="AlphaFoldDB" id="W7LR70"/>
<gene>
    <name evidence="1" type="ORF">FVEG_03220</name>
</gene>
<dbReference type="VEuPathDB" id="FungiDB:FVEG_03220"/>
<evidence type="ECO:0000313" key="1">
    <source>
        <dbReference type="EMBL" id="EWG41031.1"/>
    </source>
</evidence>
<dbReference type="EMBL" id="CM000582">
    <property type="protein sequence ID" value="EWG41031.1"/>
    <property type="molecule type" value="Genomic_DNA"/>
</dbReference>
<dbReference type="RefSeq" id="XP_018747222.1">
    <property type="nucleotide sequence ID" value="XM_018890831.1"/>
</dbReference>
<proteinExistence type="predicted"/>
<dbReference type="GeneID" id="30061376"/>
<dbReference type="EMBL" id="DS022244">
    <property type="protein sequence ID" value="EWG41031.1"/>
    <property type="molecule type" value="Genomic_DNA"/>
</dbReference>
<organism evidence="1 2">
    <name type="scientific">Gibberella moniliformis (strain M3125 / FGSC 7600)</name>
    <name type="common">Maize ear and stalk rot fungus</name>
    <name type="synonym">Fusarium verticillioides</name>
    <dbReference type="NCBI Taxonomy" id="334819"/>
    <lineage>
        <taxon>Eukaryota</taxon>
        <taxon>Fungi</taxon>
        <taxon>Dikarya</taxon>
        <taxon>Ascomycota</taxon>
        <taxon>Pezizomycotina</taxon>
        <taxon>Sordariomycetes</taxon>
        <taxon>Hypocreomycetidae</taxon>
        <taxon>Hypocreales</taxon>
        <taxon>Nectriaceae</taxon>
        <taxon>Fusarium</taxon>
        <taxon>Fusarium fujikuroi species complex</taxon>
    </lineage>
</organism>
<dbReference type="Proteomes" id="UP000009096">
    <property type="component" value="Chromosome 5"/>
</dbReference>
<sequence>MINTDFLSCAESFTTTPRDKTWLESTAHIVADMGYQYDSFPALIHLLWLRCPQECYEIESPSEDRPNRYADGVCPPCGYYDVEATGTDCLVDIHTEDQIAAENTSLDSAEQLARDPDRAAYIEDLPTLRGIDLIDFVDKIVAKAASDNPKKKMKEKALALQADVMPRLGKKRYFEIVKFHTSFLVRLWGAYMRRGSGQSVWQARTSHWKHRKQTWFIKSKGIIYRDLPIRRKRMWSKLSHSSHSRLYLYKQVRISL</sequence>
<reference evidence="1 2" key="1">
    <citation type="journal article" date="2010" name="Nature">
        <title>Comparative genomics reveals mobile pathogenicity chromosomes in Fusarium.</title>
        <authorList>
            <person name="Ma L.J."/>
            <person name="van der Does H.C."/>
            <person name="Borkovich K.A."/>
            <person name="Coleman J.J."/>
            <person name="Daboussi M.J."/>
            <person name="Di Pietro A."/>
            <person name="Dufresne M."/>
            <person name="Freitag M."/>
            <person name="Grabherr M."/>
            <person name="Henrissat B."/>
            <person name="Houterman P.M."/>
            <person name="Kang S."/>
            <person name="Shim W.B."/>
            <person name="Woloshuk C."/>
            <person name="Xie X."/>
            <person name="Xu J.R."/>
            <person name="Antoniw J."/>
            <person name="Baker S.E."/>
            <person name="Bluhm B.H."/>
            <person name="Breakspear A."/>
            <person name="Brown D.W."/>
            <person name="Butchko R.A."/>
            <person name="Chapman S."/>
            <person name="Coulson R."/>
            <person name="Coutinho P.M."/>
            <person name="Danchin E.G."/>
            <person name="Diener A."/>
            <person name="Gale L.R."/>
            <person name="Gardiner D.M."/>
            <person name="Goff S."/>
            <person name="Hammond-Kosack K.E."/>
            <person name="Hilburn K."/>
            <person name="Hua-Van A."/>
            <person name="Jonkers W."/>
            <person name="Kazan K."/>
            <person name="Kodira C.D."/>
            <person name="Koehrsen M."/>
            <person name="Kumar L."/>
            <person name="Lee Y.H."/>
            <person name="Li L."/>
            <person name="Manners J.M."/>
            <person name="Miranda-Saavedra D."/>
            <person name="Mukherjee M."/>
            <person name="Park G."/>
            <person name="Park J."/>
            <person name="Park S.Y."/>
            <person name="Proctor R.H."/>
            <person name="Regev A."/>
            <person name="Ruiz-Roldan M.C."/>
            <person name="Sain D."/>
            <person name="Sakthikumar S."/>
            <person name="Sykes S."/>
            <person name="Schwartz D.C."/>
            <person name="Turgeon B.G."/>
            <person name="Wapinski I."/>
            <person name="Yoder O."/>
            <person name="Young S."/>
            <person name="Zeng Q."/>
            <person name="Zhou S."/>
            <person name="Galagan J."/>
            <person name="Cuomo C.A."/>
            <person name="Kistler H.C."/>
            <person name="Rep M."/>
        </authorList>
    </citation>
    <scope>NUCLEOTIDE SEQUENCE [LARGE SCALE GENOMIC DNA]</scope>
    <source>
        <strain evidence="2">M3125 / FGSC 7600</strain>
    </source>
</reference>
<accession>W7LR70</accession>